<dbReference type="AlphaFoldDB" id="A0AAE0RSX9"/>
<evidence type="ECO:0000256" key="1">
    <source>
        <dbReference type="SAM" id="MobiDB-lite"/>
    </source>
</evidence>
<keyword evidence="3" id="KW-1185">Reference proteome</keyword>
<reference evidence="2" key="1">
    <citation type="journal article" date="2021" name="Genome Biol. Evol.">
        <title>A High-Quality Reference Genome for a Parasitic Bivalve with Doubly Uniparental Inheritance (Bivalvia: Unionida).</title>
        <authorList>
            <person name="Smith C.H."/>
        </authorList>
    </citation>
    <scope>NUCLEOTIDE SEQUENCE</scope>
    <source>
        <strain evidence="2">CHS0354</strain>
    </source>
</reference>
<reference evidence="2" key="2">
    <citation type="journal article" date="2021" name="Genome Biol. Evol.">
        <title>Developing a high-quality reference genome for a parasitic bivalve with doubly uniparental inheritance (Bivalvia: Unionida).</title>
        <authorList>
            <person name="Smith C.H."/>
        </authorList>
    </citation>
    <scope>NUCLEOTIDE SEQUENCE</scope>
    <source>
        <strain evidence="2">CHS0354</strain>
        <tissue evidence="2">Mantle</tissue>
    </source>
</reference>
<organism evidence="2 3">
    <name type="scientific">Potamilus streckersoni</name>
    <dbReference type="NCBI Taxonomy" id="2493646"/>
    <lineage>
        <taxon>Eukaryota</taxon>
        <taxon>Metazoa</taxon>
        <taxon>Spiralia</taxon>
        <taxon>Lophotrochozoa</taxon>
        <taxon>Mollusca</taxon>
        <taxon>Bivalvia</taxon>
        <taxon>Autobranchia</taxon>
        <taxon>Heteroconchia</taxon>
        <taxon>Palaeoheterodonta</taxon>
        <taxon>Unionida</taxon>
        <taxon>Unionoidea</taxon>
        <taxon>Unionidae</taxon>
        <taxon>Ambleminae</taxon>
        <taxon>Lampsilini</taxon>
        <taxon>Potamilus</taxon>
    </lineage>
</organism>
<sequence>MGKGDLGQNGVESLKFLELVLVCHATRPFIRVPLEKRIIDPSQWKNAKFYDPIRFPNRFYLQKLEASVIQEGKDKDHKTDAFAEEQKKHKRQSTYKTSA</sequence>
<proteinExistence type="predicted"/>
<dbReference type="EMBL" id="JAEAOA010002045">
    <property type="protein sequence ID" value="KAK3578994.1"/>
    <property type="molecule type" value="Genomic_DNA"/>
</dbReference>
<protein>
    <submittedName>
        <fullName evidence="2">Uncharacterized protein</fullName>
    </submittedName>
</protein>
<reference evidence="2" key="3">
    <citation type="submission" date="2023-05" db="EMBL/GenBank/DDBJ databases">
        <authorList>
            <person name="Smith C.H."/>
        </authorList>
    </citation>
    <scope>NUCLEOTIDE SEQUENCE</scope>
    <source>
        <strain evidence="2">CHS0354</strain>
        <tissue evidence="2">Mantle</tissue>
    </source>
</reference>
<accession>A0AAE0RSX9</accession>
<feature type="compositionally biased region" description="Basic and acidic residues" evidence="1">
    <location>
        <begin position="71"/>
        <end position="87"/>
    </location>
</feature>
<dbReference type="Proteomes" id="UP001195483">
    <property type="component" value="Unassembled WGS sequence"/>
</dbReference>
<name>A0AAE0RSX9_9BIVA</name>
<feature type="region of interest" description="Disordered" evidence="1">
    <location>
        <begin position="70"/>
        <end position="99"/>
    </location>
</feature>
<evidence type="ECO:0000313" key="2">
    <source>
        <dbReference type="EMBL" id="KAK3578994.1"/>
    </source>
</evidence>
<gene>
    <name evidence="2" type="ORF">CHS0354_034789</name>
</gene>
<comment type="caution">
    <text evidence="2">The sequence shown here is derived from an EMBL/GenBank/DDBJ whole genome shotgun (WGS) entry which is preliminary data.</text>
</comment>
<evidence type="ECO:0000313" key="3">
    <source>
        <dbReference type="Proteomes" id="UP001195483"/>
    </source>
</evidence>